<dbReference type="InParanoid" id="G4YWQ7"/>
<reference evidence="1 2" key="1">
    <citation type="journal article" date="2006" name="Science">
        <title>Phytophthora genome sequences uncover evolutionary origins and mechanisms of pathogenesis.</title>
        <authorList>
            <person name="Tyler B.M."/>
            <person name="Tripathy S."/>
            <person name="Zhang X."/>
            <person name="Dehal P."/>
            <person name="Jiang R.H."/>
            <person name="Aerts A."/>
            <person name="Arredondo F.D."/>
            <person name="Baxter L."/>
            <person name="Bensasson D."/>
            <person name="Beynon J.L."/>
            <person name="Chapman J."/>
            <person name="Damasceno C.M."/>
            <person name="Dorrance A.E."/>
            <person name="Dou D."/>
            <person name="Dickerman A.W."/>
            <person name="Dubchak I.L."/>
            <person name="Garbelotto M."/>
            <person name="Gijzen M."/>
            <person name="Gordon S.G."/>
            <person name="Govers F."/>
            <person name="Grunwald N.J."/>
            <person name="Huang W."/>
            <person name="Ivors K.L."/>
            <person name="Jones R.W."/>
            <person name="Kamoun S."/>
            <person name="Krampis K."/>
            <person name="Lamour K.H."/>
            <person name="Lee M.K."/>
            <person name="McDonald W.H."/>
            <person name="Medina M."/>
            <person name="Meijer H.J."/>
            <person name="Nordberg E.K."/>
            <person name="Maclean D.J."/>
            <person name="Ospina-Giraldo M.D."/>
            <person name="Morris P.F."/>
            <person name="Phuntumart V."/>
            <person name="Putnam N.H."/>
            <person name="Rash S."/>
            <person name="Rose J.K."/>
            <person name="Sakihama Y."/>
            <person name="Salamov A.A."/>
            <person name="Savidor A."/>
            <person name="Scheuring C.F."/>
            <person name="Smith B.M."/>
            <person name="Sobral B.W."/>
            <person name="Terry A."/>
            <person name="Torto-Alalibo T.A."/>
            <person name="Win J."/>
            <person name="Xu Z."/>
            <person name="Zhang H."/>
            <person name="Grigoriev I.V."/>
            <person name="Rokhsar D.S."/>
            <person name="Boore J.L."/>
        </authorList>
    </citation>
    <scope>NUCLEOTIDE SEQUENCE [LARGE SCALE GENOMIC DNA]</scope>
    <source>
        <strain evidence="1 2">P6497</strain>
    </source>
</reference>
<evidence type="ECO:0000313" key="1">
    <source>
        <dbReference type="EMBL" id="EGZ23777.1"/>
    </source>
</evidence>
<organism evidence="1 2">
    <name type="scientific">Phytophthora sojae (strain P6497)</name>
    <name type="common">Soybean stem and root rot agent</name>
    <name type="synonym">Phytophthora megasperma f. sp. glycines</name>
    <dbReference type="NCBI Taxonomy" id="1094619"/>
    <lineage>
        <taxon>Eukaryota</taxon>
        <taxon>Sar</taxon>
        <taxon>Stramenopiles</taxon>
        <taxon>Oomycota</taxon>
        <taxon>Peronosporomycetes</taxon>
        <taxon>Peronosporales</taxon>
        <taxon>Peronosporaceae</taxon>
        <taxon>Phytophthora</taxon>
    </lineage>
</organism>
<accession>G4YWQ7</accession>
<dbReference type="KEGG" id="psoj:PHYSODRAFT_324965"/>
<evidence type="ECO:0000313" key="2">
    <source>
        <dbReference type="Proteomes" id="UP000002640"/>
    </source>
</evidence>
<gene>
    <name evidence="1" type="ORF">PHYSODRAFT_324965</name>
</gene>
<dbReference type="AlphaFoldDB" id="G4YWQ7"/>
<proteinExistence type="predicted"/>
<dbReference type="Proteomes" id="UP000002640">
    <property type="component" value="Unassembled WGS sequence"/>
</dbReference>
<dbReference type="EMBL" id="JH159152">
    <property type="protein sequence ID" value="EGZ23777.1"/>
    <property type="molecule type" value="Genomic_DNA"/>
</dbReference>
<name>G4YWQ7_PHYSP</name>
<sequence>MESLILHSKDFTAAVVAIRQYWGSEHDCSDAELLALARREWEDAKRDDSAAREFVLQVVACRLEEQLLLWLMQFHASDAAEDMQTLVDTCSDPYFMAEGLELLSPLLDTLLTAAVVRAAACDRGAKKRKRRIVGMVEKLDSSVFVNSKAWSAIQALDVMNEDAGAWKEFLDLPSELEARLFNSRSGRAFLDEAQQVVALQQIDLGKVFGARERCVDGEQVSADTLWTLAEKLVELANSETGEDARDDNGAHIDASGTVLVVVESVKDLEEHLKGKGSISSPSITTPLAQDALVNVSKDARSTQEKPVMTISKLLGGVLNPLFPIVSSGDRATHGMQTQLNLYSLVLQLLQVFVTADVVYEG</sequence>
<keyword evidence="2" id="KW-1185">Reference proteome</keyword>
<dbReference type="RefSeq" id="XP_009519065.1">
    <property type="nucleotide sequence ID" value="XM_009520770.1"/>
</dbReference>
<dbReference type="GeneID" id="20645195"/>
<protein>
    <submittedName>
        <fullName evidence="1">Uncharacterized protein</fullName>
    </submittedName>
</protein>